<protein>
    <submittedName>
        <fullName evidence="2">Signal transduction protein with Nacht domain protein</fullName>
    </submittedName>
</protein>
<organism evidence="2 3">
    <name type="scientific">Streptomyces actuosus</name>
    <dbReference type="NCBI Taxonomy" id="1885"/>
    <lineage>
        <taxon>Bacteria</taxon>
        <taxon>Bacillati</taxon>
        <taxon>Actinomycetota</taxon>
        <taxon>Actinomycetes</taxon>
        <taxon>Kitasatosporales</taxon>
        <taxon>Streptomycetaceae</taxon>
        <taxon>Streptomyces</taxon>
    </lineage>
</organism>
<dbReference type="Gene3D" id="1.25.10.10">
    <property type="entry name" value="Leucine-rich Repeat Variant"/>
    <property type="match status" value="2"/>
</dbReference>
<dbReference type="Proteomes" id="UP000247634">
    <property type="component" value="Chromosome"/>
</dbReference>
<dbReference type="InterPro" id="IPR016024">
    <property type="entry name" value="ARM-type_fold"/>
</dbReference>
<dbReference type="SUPFAM" id="SSF48371">
    <property type="entry name" value="ARM repeat"/>
    <property type="match status" value="1"/>
</dbReference>
<dbReference type="EMBL" id="CP029788">
    <property type="protein sequence ID" value="AWT45467.1"/>
    <property type="molecule type" value="Genomic_DNA"/>
</dbReference>
<dbReference type="PANTHER" id="PTHR46844">
    <property type="entry name" value="SLR5058 PROTEIN"/>
    <property type="match status" value="1"/>
</dbReference>
<feature type="domain" description="NACHT" evidence="1">
    <location>
        <begin position="183"/>
        <end position="280"/>
    </location>
</feature>
<dbReference type="SUPFAM" id="SSF52540">
    <property type="entry name" value="P-loop containing nucleoside triphosphate hydrolases"/>
    <property type="match status" value="1"/>
</dbReference>
<evidence type="ECO:0000313" key="2">
    <source>
        <dbReference type="EMBL" id="AWT45467.1"/>
    </source>
</evidence>
<dbReference type="InterPro" id="IPR007111">
    <property type="entry name" value="NACHT_NTPase"/>
</dbReference>
<dbReference type="PANTHER" id="PTHR46844:SF1">
    <property type="entry name" value="SLR5058 PROTEIN"/>
    <property type="match status" value="1"/>
</dbReference>
<dbReference type="KEGG" id="sact:DMT42_26405"/>
<dbReference type="Gene3D" id="3.40.50.300">
    <property type="entry name" value="P-loop containing nucleotide triphosphate hydrolases"/>
    <property type="match status" value="1"/>
</dbReference>
<accession>A0A2U9P7E6</accession>
<dbReference type="Pfam" id="PF13646">
    <property type="entry name" value="HEAT_2"/>
    <property type="match status" value="1"/>
</dbReference>
<dbReference type="OrthoDB" id="135105at2"/>
<dbReference type="Pfam" id="PF05729">
    <property type="entry name" value="NACHT"/>
    <property type="match status" value="1"/>
</dbReference>
<gene>
    <name evidence="2" type="ORF">DMT42_26405</name>
</gene>
<evidence type="ECO:0000259" key="1">
    <source>
        <dbReference type="PROSITE" id="PS50837"/>
    </source>
</evidence>
<proteinExistence type="predicted"/>
<keyword evidence="3" id="KW-1185">Reference proteome</keyword>
<evidence type="ECO:0000313" key="3">
    <source>
        <dbReference type="Proteomes" id="UP000247634"/>
    </source>
</evidence>
<sequence>MSLFAWLKRRPRPEGTETSGAVDVRVRGAEAYGVGGDVVGSAVGPHSTVTYIQQLVQRFEVTGDGRAPLTPREVVEAIGAYAAQVRQRYGRLDLEVLIPSDVGDGHPAVRLREVFVPPLLRADPPPPELPPELRKRLLLSGDLPADEELPPGVRREALERLRQAYLDRPPVPLLDVVTDPKCGRLVLLGDPGAGKSTLGRYLALGLTSGTPPAELARLAGWLPVVVELRKYAEPRWRERTFEDFLDHLHRMESMSVPSEVLRRCLTDGRVLVVFDGLDEIFDPAVRDEVSRRIAGFAGRYGGARIIVTSRVIGYRGAVLDGAGFGHHMIQDLTREQIGEFARRWYGTVCGGDPAECERLSGRITAAVAHSRPVRELAGNPLLLTILAIIGRRQELPRDRQGVYDHAVRVLTARWDQEAKLLKPTAETEVLRHLDDEDRRELLRLLARRMQDGEGGIAGNRIHGTELEEVFKEYLREIWGLPLPKATVAAREMKRQFEERNFILSRFGGEVYGFVHRAFLEYLAAIDIAQRYAAREWTEDELIDQVFVRRAEDPNWHEVLLLLVGLLERQISVGVAGRAVDALLERDARSPRWMPGLLVLAVRALAEVRRIAVLDRQSRVAVDRLVHYLERYGSTGDVAELAAVRPALATFPEHWRGRGHLLRWFHVRGQFRRGSRPMAAAPLACELYDAPELPTALARHAPAPPVRSAALHLLAERRPGDPGVRDLLAERAATDPDTLVRATCLELLAERGADLPETQALVRKAAVEDPDPRAREAALGMLARHWSSAPKTLALVRRALSQDEDDAVRGAALEVLTDHWSQDPETTATCHDLAVRDSSALVRVTALRFLAPELTDALWERAAADPDVGVRRTVLHHQADQDPPSPRARRMVRRLAVEDEDWTLRYTALQLLVEHWAEDEDTCAFLRSRAVADAHVVVRDGALTFLTLHWPDDERMAALLRSRAVDDEDEDVRARAMQLLVQLRAKDTGTRELVRDRLVHDRHWYVQHVALGLLVQHWPDHPDTAALLWEVAATTDAATRDEALRHLVEQRMKPQATHRLVHELAADDATVGGTRQTALQLLAAHWADQPGTHLLVRAVCADEDFGAVPFALTLLTRHWPDDPGTRPTVLDRAVHDARAEVRAAALDLLGEHWPAAPDLPELYRDRALHDPDPGIRTTALQHYAWEVTTDEAAVFVGGRLSGDVAAEVRIAAARILAFAWPGHPDTLRLLTVRTDSDQSEDVREEAARMLAAAEDLAPLQDKLP</sequence>
<dbReference type="InterPro" id="IPR027417">
    <property type="entry name" value="P-loop_NTPase"/>
</dbReference>
<dbReference type="PROSITE" id="PS50837">
    <property type="entry name" value="NACHT"/>
    <property type="match status" value="1"/>
</dbReference>
<dbReference type="RefSeq" id="WP_110630544.1">
    <property type="nucleotide sequence ID" value="NZ_CP029788.1"/>
</dbReference>
<dbReference type="AlphaFoldDB" id="A0A2U9P7E6"/>
<dbReference type="InterPro" id="IPR011989">
    <property type="entry name" value="ARM-like"/>
</dbReference>
<reference evidence="2 3" key="1">
    <citation type="submission" date="2018-06" db="EMBL/GenBank/DDBJ databases">
        <title>The complete genome sequence of a nosiheptide producer Streptomyces actuosus ATCC 25421: deducing the ability of producing a new class III lantibiotics.</title>
        <authorList>
            <person name="Liu W."/>
            <person name="Sun F."/>
            <person name="Hu Y."/>
        </authorList>
    </citation>
    <scope>NUCLEOTIDE SEQUENCE [LARGE SCALE GENOMIC DNA]</scope>
    <source>
        <strain evidence="2 3">ATCC 25421</strain>
    </source>
</reference>
<name>A0A2U9P7E6_STRAS</name>